<proteinExistence type="predicted"/>
<dbReference type="AlphaFoldDB" id="A0A2Z7D1G1"/>
<evidence type="ECO:0000256" key="2">
    <source>
        <dbReference type="SAM" id="MobiDB-lite"/>
    </source>
</evidence>
<evidence type="ECO:0000313" key="4">
    <source>
        <dbReference type="Proteomes" id="UP000250235"/>
    </source>
</evidence>
<feature type="region of interest" description="Disordered" evidence="2">
    <location>
        <begin position="92"/>
        <end position="117"/>
    </location>
</feature>
<reference evidence="3 4" key="1">
    <citation type="journal article" date="2015" name="Proc. Natl. Acad. Sci. U.S.A.">
        <title>The resurrection genome of Boea hygrometrica: A blueprint for survival of dehydration.</title>
        <authorList>
            <person name="Xiao L."/>
            <person name="Yang G."/>
            <person name="Zhang L."/>
            <person name="Yang X."/>
            <person name="Zhao S."/>
            <person name="Ji Z."/>
            <person name="Zhou Q."/>
            <person name="Hu M."/>
            <person name="Wang Y."/>
            <person name="Chen M."/>
            <person name="Xu Y."/>
            <person name="Jin H."/>
            <person name="Xiao X."/>
            <person name="Hu G."/>
            <person name="Bao F."/>
            <person name="Hu Y."/>
            <person name="Wan P."/>
            <person name="Li L."/>
            <person name="Deng X."/>
            <person name="Kuang T."/>
            <person name="Xiang C."/>
            <person name="Zhu J.K."/>
            <person name="Oliver M.J."/>
            <person name="He Y."/>
        </authorList>
    </citation>
    <scope>NUCLEOTIDE SEQUENCE [LARGE SCALE GENOMIC DNA]</scope>
    <source>
        <strain evidence="4">cv. XS01</strain>
    </source>
</reference>
<organism evidence="3 4">
    <name type="scientific">Dorcoceras hygrometricum</name>
    <dbReference type="NCBI Taxonomy" id="472368"/>
    <lineage>
        <taxon>Eukaryota</taxon>
        <taxon>Viridiplantae</taxon>
        <taxon>Streptophyta</taxon>
        <taxon>Embryophyta</taxon>
        <taxon>Tracheophyta</taxon>
        <taxon>Spermatophyta</taxon>
        <taxon>Magnoliopsida</taxon>
        <taxon>eudicotyledons</taxon>
        <taxon>Gunneridae</taxon>
        <taxon>Pentapetalae</taxon>
        <taxon>asterids</taxon>
        <taxon>lamiids</taxon>
        <taxon>Lamiales</taxon>
        <taxon>Gesneriaceae</taxon>
        <taxon>Didymocarpoideae</taxon>
        <taxon>Trichosporeae</taxon>
        <taxon>Loxocarpinae</taxon>
        <taxon>Dorcoceras</taxon>
    </lineage>
</organism>
<protein>
    <submittedName>
        <fullName evidence="3">Uncharacterized protein</fullName>
    </submittedName>
</protein>
<dbReference type="Proteomes" id="UP000250235">
    <property type="component" value="Unassembled WGS sequence"/>
</dbReference>
<sequence>MRSGPSHRAAGPAPRRSGFTVACWFSTSKLFKMHLVSEQVDKTHVDGQDEGRVCDFEEYHDPRDVASQPLTRYQRTVRMKQPRLPSDNIVRSAAESVDSVPISPENREQTLPDQTELGSSGLPWYEEKASNLRLADILAINRLTRAWREVTSSRQSLDEVLEHHTELAKLLEELEAIRAEEKRSFKARMEALEAVKTALEAEKGVLEAAKKAMEAELADTRARDDRRAATTSGAREIGRRVYWLVRNDQCLRNTYSHRCFEGTDYSSPTSRRLDLLNFRGDGNSFAEKIRLDRYN</sequence>
<keyword evidence="1" id="KW-0175">Coiled coil</keyword>
<keyword evidence="4" id="KW-1185">Reference proteome</keyword>
<evidence type="ECO:0000256" key="1">
    <source>
        <dbReference type="SAM" id="Coils"/>
    </source>
</evidence>
<evidence type="ECO:0000313" key="3">
    <source>
        <dbReference type="EMBL" id="KZV52057.1"/>
    </source>
</evidence>
<accession>A0A2Z7D1G1</accession>
<gene>
    <name evidence="3" type="ORF">F511_19401</name>
</gene>
<feature type="coiled-coil region" evidence="1">
    <location>
        <begin position="157"/>
        <end position="223"/>
    </location>
</feature>
<name>A0A2Z7D1G1_9LAMI</name>
<dbReference type="EMBL" id="KQ991255">
    <property type="protein sequence ID" value="KZV52057.1"/>
    <property type="molecule type" value="Genomic_DNA"/>
</dbReference>